<dbReference type="OrthoDB" id="1928390at2759"/>
<keyword evidence="10" id="KW-1185">Reference proteome</keyword>
<feature type="domain" description="OVATE" evidence="8">
    <location>
        <begin position="212"/>
        <end position="271"/>
    </location>
</feature>
<comment type="subcellular location">
    <subcellularLocation>
        <location evidence="1 6">Nucleus</location>
    </subcellularLocation>
</comment>
<dbReference type="GO" id="GO:0005634">
    <property type="term" value="C:nucleus"/>
    <property type="evidence" value="ECO:0007669"/>
    <property type="project" value="UniProtKB-SubCell"/>
</dbReference>
<accession>A0A5J5C7I8</accession>
<evidence type="ECO:0000259" key="8">
    <source>
        <dbReference type="PROSITE" id="PS51754"/>
    </source>
</evidence>
<proteinExistence type="predicted"/>
<comment type="function">
    <text evidence="6">Transcriptional repressor that regulates multiple aspects of plant growth and development.</text>
</comment>
<name>A0A5J5C7I8_9ASTE</name>
<evidence type="ECO:0000313" key="10">
    <source>
        <dbReference type="Proteomes" id="UP000325577"/>
    </source>
</evidence>
<dbReference type="AlphaFoldDB" id="A0A5J5C7I8"/>
<dbReference type="InterPro" id="IPR006458">
    <property type="entry name" value="Ovate_C"/>
</dbReference>
<feature type="region of interest" description="Disordered" evidence="7">
    <location>
        <begin position="125"/>
        <end position="172"/>
    </location>
</feature>
<evidence type="ECO:0000313" key="9">
    <source>
        <dbReference type="EMBL" id="KAA8549930.1"/>
    </source>
</evidence>
<evidence type="ECO:0000256" key="6">
    <source>
        <dbReference type="RuleBase" id="RU367028"/>
    </source>
</evidence>
<dbReference type="InterPro" id="IPR038933">
    <property type="entry name" value="Ovate"/>
</dbReference>
<gene>
    <name evidence="9" type="ORF">F0562_001614</name>
</gene>
<keyword evidence="2 6" id="KW-0678">Repressor</keyword>
<evidence type="ECO:0000256" key="5">
    <source>
        <dbReference type="ARBA" id="ARBA00023242"/>
    </source>
</evidence>
<keyword evidence="3 6" id="KW-0805">Transcription regulation</keyword>
<evidence type="ECO:0000256" key="2">
    <source>
        <dbReference type="ARBA" id="ARBA00022491"/>
    </source>
</evidence>
<evidence type="ECO:0000256" key="1">
    <source>
        <dbReference type="ARBA" id="ARBA00004123"/>
    </source>
</evidence>
<protein>
    <recommendedName>
        <fullName evidence="6">Transcription repressor</fullName>
    </recommendedName>
    <alternativeName>
        <fullName evidence="6">Ovate family protein</fullName>
    </alternativeName>
</protein>
<reference evidence="9 10" key="1">
    <citation type="submission" date="2019-09" db="EMBL/GenBank/DDBJ databases">
        <title>A chromosome-level genome assembly of the Chinese tupelo Nyssa sinensis.</title>
        <authorList>
            <person name="Yang X."/>
            <person name="Kang M."/>
            <person name="Yang Y."/>
            <person name="Xiong H."/>
            <person name="Wang M."/>
            <person name="Zhang Z."/>
            <person name="Wang Z."/>
            <person name="Wu H."/>
            <person name="Ma T."/>
            <person name="Liu J."/>
            <person name="Xi Z."/>
        </authorList>
    </citation>
    <scope>NUCLEOTIDE SEQUENCE [LARGE SCALE GENOMIC DNA]</scope>
    <source>
        <strain evidence="9">J267</strain>
        <tissue evidence="9">Leaf</tissue>
    </source>
</reference>
<dbReference type="Proteomes" id="UP000325577">
    <property type="component" value="Linkage Group LG0"/>
</dbReference>
<organism evidence="9 10">
    <name type="scientific">Nyssa sinensis</name>
    <dbReference type="NCBI Taxonomy" id="561372"/>
    <lineage>
        <taxon>Eukaryota</taxon>
        <taxon>Viridiplantae</taxon>
        <taxon>Streptophyta</taxon>
        <taxon>Embryophyta</taxon>
        <taxon>Tracheophyta</taxon>
        <taxon>Spermatophyta</taxon>
        <taxon>Magnoliopsida</taxon>
        <taxon>eudicotyledons</taxon>
        <taxon>Gunneridae</taxon>
        <taxon>Pentapetalae</taxon>
        <taxon>asterids</taxon>
        <taxon>Cornales</taxon>
        <taxon>Nyssaceae</taxon>
        <taxon>Nyssa</taxon>
    </lineage>
</organism>
<keyword evidence="5 6" id="KW-0539">Nucleus</keyword>
<evidence type="ECO:0000256" key="7">
    <source>
        <dbReference type="SAM" id="MobiDB-lite"/>
    </source>
</evidence>
<dbReference type="GO" id="GO:0045892">
    <property type="term" value="P:negative regulation of DNA-templated transcription"/>
    <property type="evidence" value="ECO:0007669"/>
    <property type="project" value="UniProtKB-UniRule"/>
</dbReference>
<sequence>MKFSSSVGSTKSLKSSLDFNLSTHSHSFPGEISPFPPPNLELGSPPSLAYISLRDIIAPSSSTKGQSLTCSAIEISISNPLVKQVALYYLQRMPNKEGSSNNHFSVSQVWKRLSQELKHPVSACLGPKQSDIFEPKPKPKSKSTSRQKPSLYHSSSSSWERGGGHSMDDEDYTSTTLSLTIDTSPHCSIYENDPKCSEMVSQCSKIYNSVAVVKDSDDPYLDFRYSMLQMILQKEIYSEEDLQKLLNCFLQLNSPSHHDIIVRAFMEILNGVISTRPNSEKPYSSQGPH</sequence>
<dbReference type="EMBL" id="CM018031">
    <property type="protein sequence ID" value="KAA8549930.1"/>
    <property type="molecule type" value="Genomic_DNA"/>
</dbReference>
<evidence type="ECO:0000256" key="3">
    <source>
        <dbReference type="ARBA" id="ARBA00023015"/>
    </source>
</evidence>
<dbReference type="NCBIfam" id="TIGR01568">
    <property type="entry name" value="A_thal_3678"/>
    <property type="match status" value="1"/>
</dbReference>
<dbReference type="Pfam" id="PF04844">
    <property type="entry name" value="Ovate"/>
    <property type="match status" value="1"/>
</dbReference>
<dbReference type="PROSITE" id="PS51754">
    <property type="entry name" value="OVATE"/>
    <property type="match status" value="1"/>
</dbReference>
<dbReference type="PANTHER" id="PTHR33057">
    <property type="entry name" value="TRANSCRIPTION REPRESSOR OFP7-RELATED"/>
    <property type="match status" value="1"/>
</dbReference>
<dbReference type="PANTHER" id="PTHR33057:SF211">
    <property type="entry name" value="TRANSCRIPTION REPRESSOR"/>
    <property type="match status" value="1"/>
</dbReference>
<evidence type="ECO:0000256" key="4">
    <source>
        <dbReference type="ARBA" id="ARBA00023163"/>
    </source>
</evidence>
<keyword evidence="4 6" id="KW-0804">Transcription</keyword>